<dbReference type="AlphaFoldDB" id="I7LVI7"/>
<protein>
    <submittedName>
        <fullName evidence="2">Uncharacterized protein</fullName>
    </submittedName>
</protein>
<organism evidence="2 3">
    <name type="scientific">Tetrahymena thermophila (strain SB210)</name>
    <dbReference type="NCBI Taxonomy" id="312017"/>
    <lineage>
        <taxon>Eukaryota</taxon>
        <taxon>Sar</taxon>
        <taxon>Alveolata</taxon>
        <taxon>Ciliophora</taxon>
        <taxon>Intramacronucleata</taxon>
        <taxon>Oligohymenophorea</taxon>
        <taxon>Hymenostomatida</taxon>
        <taxon>Tetrahymenina</taxon>
        <taxon>Tetrahymenidae</taxon>
        <taxon>Tetrahymena</taxon>
    </lineage>
</organism>
<keyword evidence="3" id="KW-1185">Reference proteome</keyword>
<evidence type="ECO:0000313" key="2">
    <source>
        <dbReference type="EMBL" id="EAR98310.3"/>
    </source>
</evidence>
<dbReference type="RefSeq" id="XP_001018555.3">
    <property type="nucleotide sequence ID" value="XM_001018555.3"/>
</dbReference>
<dbReference type="GeneID" id="7840082"/>
<dbReference type="InParanoid" id="I7LVI7"/>
<dbReference type="HOGENOM" id="CLU_2563517_0_0_1"/>
<sequence length="82" mass="9084">MEVRGRAGTLCMTQYEREQFLITSELEGLAIADESQNGGDTIDQMPQILQNELRNSSKQQSLQCSKMINSGTADSSQQSNQN</sequence>
<gene>
    <name evidence="2" type="ORF">TTHERM_00285410</name>
</gene>
<dbReference type="EMBL" id="GG662651">
    <property type="protein sequence ID" value="EAR98310.3"/>
    <property type="molecule type" value="Genomic_DNA"/>
</dbReference>
<accession>I7LVI7</accession>
<evidence type="ECO:0000313" key="3">
    <source>
        <dbReference type="Proteomes" id="UP000009168"/>
    </source>
</evidence>
<reference evidence="3" key="1">
    <citation type="journal article" date="2006" name="PLoS Biol.">
        <title>Macronuclear genome sequence of the ciliate Tetrahymena thermophila, a model eukaryote.</title>
        <authorList>
            <person name="Eisen J.A."/>
            <person name="Coyne R.S."/>
            <person name="Wu M."/>
            <person name="Wu D."/>
            <person name="Thiagarajan M."/>
            <person name="Wortman J.R."/>
            <person name="Badger J.H."/>
            <person name="Ren Q."/>
            <person name="Amedeo P."/>
            <person name="Jones K.M."/>
            <person name="Tallon L.J."/>
            <person name="Delcher A.L."/>
            <person name="Salzberg S.L."/>
            <person name="Silva J.C."/>
            <person name="Haas B.J."/>
            <person name="Majoros W.H."/>
            <person name="Farzad M."/>
            <person name="Carlton J.M."/>
            <person name="Smith R.K. Jr."/>
            <person name="Garg J."/>
            <person name="Pearlman R.E."/>
            <person name="Karrer K.M."/>
            <person name="Sun L."/>
            <person name="Manning G."/>
            <person name="Elde N.C."/>
            <person name="Turkewitz A.P."/>
            <person name="Asai D.J."/>
            <person name="Wilkes D.E."/>
            <person name="Wang Y."/>
            <person name="Cai H."/>
            <person name="Collins K."/>
            <person name="Stewart B.A."/>
            <person name="Lee S.R."/>
            <person name="Wilamowska K."/>
            <person name="Weinberg Z."/>
            <person name="Ruzzo W.L."/>
            <person name="Wloga D."/>
            <person name="Gaertig J."/>
            <person name="Frankel J."/>
            <person name="Tsao C.-C."/>
            <person name="Gorovsky M.A."/>
            <person name="Keeling P.J."/>
            <person name="Waller R.F."/>
            <person name="Patron N.J."/>
            <person name="Cherry J.M."/>
            <person name="Stover N.A."/>
            <person name="Krieger C.J."/>
            <person name="del Toro C."/>
            <person name="Ryder H.F."/>
            <person name="Williamson S.C."/>
            <person name="Barbeau R.A."/>
            <person name="Hamilton E.P."/>
            <person name="Orias E."/>
        </authorList>
    </citation>
    <scope>NUCLEOTIDE SEQUENCE [LARGE SCALE GENOMIC DNA]</scope>
    <source>
        <strain evidence="3">SB210</strain>
    </source>
</reference>
<dbReference type="Proteomes" id="UP000009168">
    <property type="component" value="Unassembled WGS sequence"/>
</dbReference>
<feature type="region of interest" description="Disordered" evidence="1">
    <location>
        <begin position="54"/>
        <end position="82"/>
    </location>
</feature>
<dbReference type="KEGG" id="tet:TTHERM_00285410"/>
<evidence type="ECO:0000256" key="1">
    <source>
        <dbReference type="SAM" id="MobiDB-lite"/>
    </source>
</evidence>
<proteinExistence type="predicted"/>
<name>I7LVI7_TETTS</name>